<keyword evidence="6" id="KW-0408">Iron</keyword>
<dbReference type="OrthoDB" id="407298at2759"/>
<dbReference type="PANTHER" id="PTHR33577">
    <property type="entry name" value="STERIGMATOCYSTIN BIOSYNTHESIS PEROXIDASE STCC-RELATED"/>
    <property type="match status" value="1"/>
</dbReference>
<organism evidence="9 10">
    <name type="scientific">Heterobasidion irregulare (strain TC 32-1)</name>
    <dbReference type="NCBI Taxonomy" id="747525"/>
    <lineage>
        <taxon>Eukaryota</taxon>
        <taxon>Fungi</taxon>
        <taxon>Dikarya</taxon>
        <taxon>Basidiomycota</taxon>
        <taxon>Agaricomycotina</taxon>
        <taxon>Agaricomycetes</taxon>
        <taxon>Russulales</taxon>
        <taxon>Bondarzewiaceae</taxon>
        <taxon>Heterobasidion</taxon>
        <taxon>Heterobasidion annosum species complex</taxon>
    </lineage>
</organism>
<keyword evidence="4" id="KW-0479">Metal-binding</keyword>
<evidence type="ECO:0000259" key="8">
    <source>
        <dbReference type="PROSITE" id="PS51405"/>
    </source>
</evidence>
<keyword evidence="10" id="KW-1185">Reference proteome</keyword>
<dbReference type="GO" id="GO:0046872">
    <property type="term" value="F:metal ion binding"/>
    <property type="evidence" value="ECO:0007669"/>
    <property type="project" value="UniProtKB-KW"/>
</dbReference>
<dbReference type="Pfam" id="PF01328">
    <property type="entry name" value="Peroxidase_2"/>
    <property type="match status" value="1"/>
</dbReference>
<dbReference type="EMBL" id="KI925462">
    <property type="protein sequence ID" value="ETW78181.1"/>
    <property type="molecule type" value="Genomic_DNA"/>
</dbReference>
<evidence type="ECO:0000313" key="9">
    <source>
        <dbReference type="EMBL" id="ETW78181.1"/>
    </source>
</evidence>
<keyword evidence="2 9" id="KW-0575">Peroxidase</keyword>
<dbReference type="KEGG" id="hir:HETIRDRAFT_126765"/>
<evidence type="ECO:0000256" key="1">
    <source>
        <dbReference type="ARBA" id="ARBA00001970"/>
    </source>
</evidence>
<dbReference type="SUPFAM" id="SSF47571">
    <property type="entry name" value="Cloroperoxidase"/>
    <property type="match status" value="1"/>
</dbReference>
<dbReference type="Gene3D" id="1.10.489.10">
    <property type="entry name" value="Chloroperoxidase-like"/>
    <property type="match status" value="1"/>
</dbReference>
<dbReference type="GO" id="GO:0004601">
    <property type="term" value="F:peroxidase activity"/>
    <property type="evidence" value="ECO:0007669"/>
    <property type="project" value="UniProtKB-KW"/>
</dbReference>
<keyword evidence="3" id="KW-0349">Heme</keyword>
<dbReference type="PROSITE" id="PS51405">
    <property type="entry name" value="HEME_HALOPEROXIDASE"/>
    <property type="match status" value="1"/>
</dbReference>
<proteinExistence type="inferred from homology"/>
<dbReference type="HOGENOM" id="CLU_050230_5_1_1"/>
<keyword evidence="5" id="KW-0560">Oxidoreductase</keyword>
<dbReference type="eggNOG" id="ENOG502SP9D">
    <property type="taxonomic scope" value="Eukaryota"/>
</dbReference>
<dbReference type="PANTHER" id="PTHR33577:SF18">
    <property type="entry name" value="HEME HALOPEROXIDASE FAMILY PROFILE DOMAIN-CONTAINING PROTEIN"/>
    <property type="match status" value="1"/>
</dbReference>
<evidence type="ECO:0000256" key="5">
    <source>
        <dbReference type="ARBA" id="ARBA00023002"/>
    </source>
</evidence>
<protein>
    <submittedName>
        <fullName evidence="9">Chloroperoxidase 3</fullName>
    </submittedName>
</protein>
<dbReference type="InParanoid" id="W4JZ79"/>
<comment type="cofactor">
    <cofactor evidence="1">
        <name>heme b</name>
        <dbReference type="ChEBI" id="CHEBI:60344"/>
    </cofactor>
</comment>
<evidence type="ECO:0000256" key="6">
    <source>
        <dbReference type="ARBA" id="ARBA00023004"/>
    </source>
</evidence>
<dbReference type="InterPro" id="IPR036851">
    <property type="entry name" value="Chloroperoxidase-like_sf"/>
</dbReference>
<evidence type="ECO:0000256" key="2">
    <source>
        <dbReference type="ARBA" id="ARBA00022559"/>
    </source>
</evidence>
<comment type="similarity">
    <text evidence="7">Belongs to the chloroperoxidase family.</text>
</comment>
<dbReference type="Proteomes" id="UP000030671">
    <property type="component" value="Unassembled WGS sequence"/>
</dbReference>
<dbReference type="InterPro" id="IPR000028">
    <property type="entry name" value="Chloroperoxidase"/>
</dbReference>
<evidence type="ECO:0000256" key="3">
    <source>
        <dbReference type="ARBA" id="ARBA00022617"/>
    </source>
</evidence>
<feature type="domain" description="Heme haloperoxidase family profile" evidence="8">
    <location>
        <begin position="19"/>
        <end position="228"/>
    </location>
</feature>
<reference evidence="9 10" key="1">
    <citation type="journal article" date="2012" name="New Phytol.">
        <title>Insight into trade-off between wood decay and parasitism from the genome of a fungal forest pathogen.</title>
        <authorList>
            <person name="Olson A."/>
            <person name="Aerts A."/>
            <person name="Asiegbu F."/>
            <person name="Belbahri L."/>
            <person name="Bouzid O."/>
            <person name="Broberg A."/>
            <person name="Canback B."/>
            <person name="Coutinho P.M."/>
            <person name="Cullen D."/>
            <person name="Dalman K."/>
            <person name="Deflorio G."/>
            <person name="van Diepen L.T."/>
            <person name="Dunand C."/>
            <person name="Duplessis S."/>
            <person name="Durling M."/>
            <person name="Gonthier P."/>
            <person name="Grimwood J."/>
            <person name="Fossdal C.G."/>
            <person name="Hansson D."/>
            <person name="Henrissat B."/>
            <person name="Hietala A."/>
            <person name="Himmelstrand K."/>
            <person name="Hoffmeister D."/>
            <person name="Hogberg N."/>
            <person name="James T.Y."/>
            <person name="Karlsson M."/>
            <person name="Kohler A."/>
            <person name="Kues U."/>
            <person name="Lee Y.H."/>
            <person name="Lin Y.C."/>
            <person name="Lind M."/>
            <person name="Lindquist E."/>
            <person name="Lombard V."/>
            <person name="Lucas S."/>
            <person name="Lunden K."/>
            <person name="Morin E."/>
            <person name="Murat C."/>
            <person name="Park J."/>
            <person name="Raffaello T."/>
            <person name="Rouze P."/>
            <person name="Salamov A."/>
            <person name="Schmutz J."/>
            <person name="Solheim H."/>
            <person name="Stahlberg J."/>
            <person name="Velez H."/>
            <person name="de Vries R.P."/>
            <person name="Wiebenga A."/>
            <person name="Woodward S."/>
            <person name="Yakovlev I."/>
            <person name="Garbelotto M."/>
            <person name="Martin F."/>
            <person name="Grigoriev I.V."/>
            <person name="Stenlid J."/>
        </authorList>
    </citation>
    <scope>NUCLEOTIDE SEQUENCE [LARGE SCALE GENOMIC DNA]</scope>
    <source>
        <strain evidence="9 10">TC 32-1</strain>
    </source>
</reference>
<dbReference type="RefSeq" id="XP_009550176.1">
    <property type="nucleotide sequence ID" value="XM_009551881.1"/>
</dbReference>
<dbReference type="GeneID" id="20666955"/>
<sequence length="246" mass="26904">MTSLSPHSHANGTCPMTGQSHEWCPAQAGDSRAPCPALNTLANHGYLPRDGRRISAATIIHAVQEGYGISKPLAFVLGYGGQLVLGQAGEFSLGDLARHNRIEHNASLVHDDAQGRHEYAPSAPDDVMLKALLDDSRDGRYMTARDVARARVRREATYGSAVLDSFHAEIARGEMAIVLGLFDARNPGKGEDGVPLAMLKGWLHDERLPEGWKPGRTTGLWETIERSAEIRKAMDEMRRNDSTTDR</sequence>
<dbReference type="AlphaFoldDB" id="W4JZ79"/>
<evidence type="ECO:0000256" key="7">
    <source>
        <dbReference type="ARBA" id="ARBA00025795"/>
    </source>
</evidence>
<name>W4JZ79_HETIT</name>
<evidence type="ECO:0000256" key="4">
    <source>
        <dbReference type="ARBA" id="ARBA00022723"/>
    </source>
</evidence>
<evidence type="ECO:0000313" key="10">
    <source>
        <dbReference type="Proteomes" id="UP000030671"/>
    </source>
</evidence>
<gene>
    <name evidence="9" type="primary">cpx3</name>
    <name evidence="9" type="ORF">HETIRDRAFT_126765</name>
</gene>
<accession>W4JZ79</accession>